<name>A0ABR5AML2_9BACL</name>
<organism evidence="1 2">
    <name type="scientific">Gordoniibacillus kamchatkensis</name>
    <dbReference type="NCBI Taxonomy" id="1590651"/>
    <lineage>
        <taxon>Bacteria</taxon>
        <taxon>Bacillati</taxon>
        <taxon>Bacillota</taxon>
        <taxon>Bacilli</taxon>
        <taxon>Bacillales</taxon>
        <taxon>Paenibacillaceae</taxon>
        <taxon>Gordoniibacillus</taxon>
    </lineage>
</organism>
<dbReference type="Proteomes" id="UP000031967">
    <property type="component" value="Unassembled WGS sequence"/>
</dbReference>
<keyword evidence="2" id="KW-1185">Reference proteome</keyword>
<reference evidence="1 2" key="1">
    <citation type="submission" date="2014-12" db="EMBL/GenBank/DDBJ databases">
        <title>Draft genome sequence of Paenibacillus kamchatkensis strain B-2647.</title>
        <authorList>
            <person name="Karlyshev A.V."/>
            <person name="Kudryashova E.B."/>
        </authorList>
    </citation>
    <scope>NUCLEOTIDE SEQUENCE [LARGE SCALE GENOMIC DNA]</scope>
    <source>
        <strain evidence="1 2">VKM B-2647</strain>
    </source>
</reference>
<evidence type="ECO:0000313" key="2">
    <source>
        <dbReference type="Proteomes" id="UP000031967"/>
    </source>
</evidence>
<comment type="caution">
    <text evidence="1">The sequence shown here is derived from an EMBL/GenBank/DDBJ whole genome shotgun (WGS) entry which is preliminary data.</text>
</comment>
<evidence type="ECO:0008006" key="3">
    <source>
        <dbReference type="Google" id="ProtNLM"/>
    </source>
</evidence>
<gene>
    <name evidence="1" type="ORF">SD70_02325</name>
</gene>
<dbReference type="EMBL" id="JXAK01000003">
    <property type="protein sequence ID" value="KIL42187.1"/>
    <property type="molecule type" value="Genomic_DNA"/>
</dbReference>
<proteinExistence type="predicted"/>
<accession>A0ABR5AML2</accession>
<sequence length="159" mass="19112">MVQQISLFPEVTVKNVERTLMILEKYPFMKILMRDYEDNEHELFMTDVEGETARRYADEDTHADKTPNAVIYREKRKAIYLEYKIYTRSVERACSLILDPEVRKAIHYRFIEGHRYKDAILFFRRSMSEATFNRKINEGVKTIAHSLLMFGVLDREWNY</sequence>
<protein>
    <recommendedName>
        <fullName evidence="3">Transcriptional regulator</fullName>
    </recommendedName>
</protein>
<evidence type="ECO:0000313" key="1">
    <source>
        <dbReference type="EMBL" id="KIL42187.1"/>
    </source>
</evidence>